<reference evidence="2 3" key="1">
    <citation type="journal article" date="2011" name="J. Bacteriol.">
        <title>Genome sequence of Chthoniobacter flavus Ellin428, an aerobic heterotrophic soil bacterium.</title>
        <authorList>
            <person name="Kant R."/>
            <person name="van Passel M.W."/>
            <person name="Palva A."/>
            <person name="Lucas S."/>
            <person name="Lapidus A."/>
            <person name="Glavina Del Rio T."/>
            <person name="Dalin E."/>
            <person name="Tice H."/>
            <person name="Bruce D."/>
            <person name="Goodwin L."/>
            <person name="Pitluck S."/>
            <person name="Larimer F.W."/>
            <person name="Land M.L."/>
            <person name="Hauser L."/>
            <person name="Sangwan P."/>
            <person name="de Vos W.M."/>
            <person name="Janssen P.H."/>
            <person name="Smidt H."/>
        </authorList>
    </citation>
    <scope>NUCLEOTIDE SEQUENCE [LARGE SCALE GENOMIC DNA]</scope>
    <source>
        <strain evidence="2 3">Ellin428</strain>
    </source>
</reference>
<dbReference type="Proteomes" id="UP000005824">
    <property type="component" value="Unassembled WGS sequence"/>
</dbReference>
<dbReference type="RefSeq" id="WP_006981704.1">
    <property type="nucleotide sequence ID" value="NZ_ABVL01000014.1"/>
</dbReference>
<evidence type="ECO:0008006" key="4">
    <source>
        <dbReference type="Google" id="ProtNLM"/>
    </source>
</evidence>
<dbReference type="EMBL" id="ABVL01000014">
    <property type="protein sequence ID" value="EDY18244.1"/>
    <property type="molecule type" value="Genomic_DNA"/>
</dbReference>
<dbReference type="Pfam" id="PF04519">
    <property type="entry name" value="Bactofilin"/>
    <property type="match status" value="2"/>
</dbReference>
<accession>B4D641</accession>
<proteinExistence type="inferred from homology"/>
<evidence type="ECO:0000313" key="2">
    <source>
        <dbReference type="EMBL" id="EDY18244.1"/>
    </source>
</evidence>
<dbReference type="PANTHER" id="PTHR35024:SF4">
    <property type="entry name" value="POLYMER-FORMING CYTOSKELETAL PROTEIN"/>
    <property type="match status" value="1"/>
</dbReference>
<dbReference type="AlphaFoldDB" id="B4D641"/>
<comment type="caution">
    <text evidence="2">The sequence shown here is derived from an EMBL/GenBank/DDBJ whole genome shotgun (WGS) entry which is preliminary data.</text>
</comment>
<dbReference type="PANTHER" id="PTHR35024">
    <property type="entry name" value="HYPOTHETICAL CYTOSOLIC PROTEIN"/>
    <property type="match status" value="1"/>
</dbReference>
<keyword evidence="3" id="KW-1185">Reference proteome</keyword>
<protein>
    <recommendedName>
        <fullName evidence="4">Polymer-forming cytoskeletal protein</fullName>
    </recommendedName>
</protein>
<dbReference type="STRING" id="497964.CfE428DRAFT_4380"/>
<organism evidence="2 3">
    <name type="scientific">Chthoniobacter flavus Ellin428</name>
    <dbReference type="NCBI Taxonomy" id="497964"/>
    <lineage>
        <taxon>Bacteria</taxon>
        <taxon>Pseudomonadati</taxon>
        <taxon>Verrucomicrobiota</taxon>
        <taxon>Spartobacteria</taxon>
        <taxon>Chthoniobacterales</taxon>
        <taxon>Chthoniobacteraceae</taxon>
        <taxon>Chthoniobacter</taxon>
    </lineage>
</organism>
<comment type="similarity">
    <text evidence="1">Belongs to the bactofilin family.</text>
</comment>
<gene>
    <name evidence="2" type="ORF">CfE428DRAFT_4380</name>
</gene>
<name>B4D641_9BACT</name>
<sequence>MASPNTPKQPEKISADCPHCGFSQLESAYAKSTFCRKCGQHYSIEKLLAKEVTSLKAPSFLDKITKLVQGEKIRDICCFSCGHRQQVSTSAQSSICPGCGSYIDLRDFKISGPFGRSIQTQGDVVVTSKGEITSSKVSCGSAYIEGKLRGNLFCTGIVSVKMQGKLLGSVDTHHLNIVKRADVEFVRPVKVHSVEIHGKISARIMCETGVTIAKGGCLEGVVYAKAINIERGGIFSGELFIGQQELTQPDLLGKDEHSGLFGDESLGLGPA</sequence>
<dbReference type="InterPro" id="IPR007607">
    <property type="entry name" value="BacA/B"/>
</dbReference>
<dbReference type="eggNOG" id="COG1664">
    <property type="taxonomic scope" value="Bacteria"/>
</dbReference>
<evidence type="ECO:0000313" key="3">
    <source>
        <dbReference type="Proteomes" id="UP000005824"/>
    </source>
</evidence>
<dbReference type="InParanoid" id="B4D641"/>
<evidence type="ECO:0000256" key="1">
    <source>
        <dbReference type="ARBA" id="ARBA00044755"/>
    </source>
</evidence>